<evidence type="ECO:0000256" key="6">
    <source>
        <dbReference type="ARBA" id="ARBA00022723"/>
    </source>
</evidence>
<comment type="similarity">
    <text evidence="2 13">Belongs to the class-I aminoacyl-tRNA synthetase family.</text>
</comment>
<dbReference type="EC" id="6.1.1.16" evidence="13"/>
<evidence type="ECO:0000313" key="17">
    <source>
        <dbReference type="Proteomes" id="UP000003529"/>
    </source>
</evidence>
<feature type="domain" description="Cysteinyl-tRNA synthetase class Ia DALR" evidence="15">
    <location>
        <begin position="370"/>
        <end position="439"/>
    </location>
</feature>
<dbReference type="HOGENOM" id="CLU_013528_0_1_9"/>
<dbReference type="InterPro" id="IPR014729">
    <property type="entry name" value="Rossmann-like_a/b/a_fold"/>
</dbReference>
<keyword evidence="6 13" id="KW-0479">Metal-binding</keyword>
<proteinExistence type="inferred from homology"/>
<comment type="subcellular location">
    <subcellularLocation>
        <location evidence="1 13">Cytoplasm</location>
    </subcellularLocation>
</comment>
<dbReference type="Pfam" id="PF01406">
    <property type="entry name" value="tRNA-synt_1e"/>
    <property type="match status" value="1"/>
</dbReference>
<keyword evidence="7 13" id="KW-0547">Nucleotide-binding</keyword>
<dbReference type="InterPro" id="IPR015803">
    <property type="entry name" value="Cys-tRNA-ligase"/>
</dbReference>
<evidence type="ECO:0000256" key="13">
    <source>
        <dbReference type="HAMAP-Rule" id="MF_00041"/>
    </source>
</evidence>
<evidence type="ECO:0000256" key="11">
    <source>
        <dbReference type="ARBA" id="ARBA00023146"/>
    </source>
</evidence>
<feature type="binding site" evidence="13">
    <location>
        <position position="250"/>
    </location>
    <ligand>
        <name>Zn(2+)</name>
        <dbReference type="ChEBI" id="CHEBI:29105"/>
    </ligand>
</feature>
<dbReference type="Pfam" id="PF23493">
    <property type="entry name" value="CysS_C"/>
    <property type="match status" value="1"/>
</dbReference>
<dbReference type="GO" id="GO:0006423">
    <property type="term" value="P:cysteinyl-tRNA aminoacylation"/>
    <property type="evidence" value="ECO:0007669"/>
    <property type="project" value="UniProtKB-UniRule"/>
</dbReference>
<dbReference type="InterPro" id="IPR009080">
    <property type="entry name" value="tRNAsynth_Ia_anticodon-bd"/>
</dbReference>
<keyword evidence="17" id="KW-1185">Reference proteome</keyword>
<evidence type="ECO:0000256" key="2">
    <source>
        <dbReference type="ARBA" id="ARBA00005594"/>
    </source>
</evidence>
<keyword evidence="5 13" id="KW-0436">Ligase</keyword>
<keyword evidence="11 13" id="KW-0030">Aminoacyl-tRNA synthetase</keyword>
<name>C4FQG2_9FIRM</name>
<dbReference type="Gene3D" id="3.40.50.620">
    <property type="entry name" value="HUPs"/>
    <property type="match status" value="1"/>
</dbReference>
<evidence type="ECO:0000256" key="14">
    <source>
        <dbReference type="SAM" id="Coils"/>
    </source>
</evidence>
<evidence type="ECO:0000256" key="7">
    <source>
        <dbReference type="ARBA" id="ARBA00022741"/>
    </source>
</evidence>
<dbReference type="PANTHER" id="PTHR10890:SF3">
    <property type="entry name" value="CYSTEINE--TRNA LIGASE, CYTOPLASMIC"/>
    <property type="match status" value="1"/>
</dbReference>
<dbReference type="CDD" id="cd00672">
    <property type="entry name" value="CysRS_core"/>
    <property type="match status" value="1"/>
</dbReference>
<feature type="short sequence motif" description="'HIGH' region" evidence="13">
    <location>
        <begin position="47"/>
        <end position="57"/>
    </location>
</feature>
<evidence type="ECO:0000256" key="3">
    <source>
        <dbReference type="ARBA" id="ARBA00011245"/>
    </source>
</evidence>
<comment type="catalytic activity">
    <reaction evidence="12 13">
        <text>tRNA(Cys) + L-cysteine + ATP = L-cysteinyl-tRNA(Cys) + AMP + diphosphate</text>
        <dbReference type="Rhea" id="RHEA:17773"/>
        <dbReference type="Rhea" id="RHEA-COMP:9661"/>
        <dbReference type="Rhea" id="RHEA-COMP:9679"/>
        <dbReference type="ChEBI" id="CHEBI:30616"/>
        <dbReference type="ChEBI" id="CHEBI:33019"/>
        <dbReference type="ChEBI" id="CHEBI:35235"/>
        <dbReference type="ChEBI" id="CHEBI:78442"/>
        <dbReference type="ChEBI" id="CHEBI:78517"/>
        <dbReference type="ChEBI" id="CHEBI:456215"/>
        <dbReference type="EC" id="6.1.1.16"/>
    </reaction>
</comment>
<organism evidence="16 17">
    <name type="scientific">Veillonella dispar ATCC 17748</name>
    <dbReference type="NCBI Taxonomy" id="546273"/>
    <lineage>
        <taxon>Bacteria</taxon>
        <taxon>Bacillati</taxon>
        <taxon>Bacillota</taxon>
        <taxon>Negativicutes</taxon>
        <taxon>Veillonellales</taxon>
        <taxon>Veillonellaceae</taxon>
        <taxon>Veillonella</taxon>
    </lineage>
</organism>
<dbReference type="HAMAP" id="MF_00041">
    <property type="entry name" value="Cys_tRNA_synth"/>
    <property type="match status" value="1"/>
</dbReference>
<keyword evidence="9 13" id="KW-0067">ATP-binding</keyword>
<dbReference type="Proteomes" id="UP000003529">
    <property type="component" value="Unassembled WGS sequence"/>
</dbReference>
<keyword evidence="8 13" id="KW-0862">Zinc</keyword>
<comment type="caution">
    <text evidence="16">The sequence shown here is derived from an EMBL/GenBank/DDBJ whole genome shotgun (WGS) entry which is preliminary data.</text>
</comment>
<evidence type="ECO:0000256" key="10">
    <source>
        <dbReference type="ARBA" id="ARBA00022917"/>
    </source>
</evidence>
<dbReference type="SUPFAM" id="SSF52374">
    <property type="entry name" value="Nucleotidylyl transferase"/>
    <property type="match status" value="1"/>
</dbReference>
<feature type="binding site" evidence="13">
    <location>
        <position position="45"/>
    </location>
    <ligand>
        <name>Zn(2+)</name>
        <dbReference type="ChEBI" id="CHEBI:29105"/>
    </ligand>
</feature>
<feature type="short sequence motif" description="'KMSKS' region" evidence="13">
    <location>
        <begin position="283"/>
        <end position="287"/>
    </location>
</feature>
<dbReference type="Gene3D" id="1.20.120.1910">
    <property type="entry name" value="Cysteine-tRNA ligase, C-terminal anti-codon recognition domain"/>
    <property type="match status" value="1"/>
</dbReference>
<dbReference type="eggNOG" id="COG0215">
    <property type="taxonomic scope" value="Bacteria"/>
</dbReference>
<evidence type="ECO:0000256" key="9">
    <source>
        <dbReference type="ARBA" id="ARBA00022840"/>
    </source>
</evidence>
<feature type="binding site" evidence="13">
    <location>
        <position position="254"/>
    </location>
    <ligand>
        <name>Zn(2+)</name>
        <dbReference type="ChEBI" id="CHEBI:29105"/>
    </ligand>
</feature>
<comment type="cofactor">
    <cofactor evidence="13">
        <name>Zn(2+)</name>
        <dbReference type="ChEBI" id="CHEBI:29105"/>
    </cofactor>
    <text evidence="13">Binds 1 zinc ion per subunit.</text>
</comment>
<dbReference type="InterPro" id="IPR056411">
    <property type="entry name" value="CysS_C"/>
</dbReference>
<evidence type="ECO:0000256" key="1">
    <source>
        <dbReference type="ARBA" id="ARBA00004496"/>
    </source>
</evidence>
<keyword evidence="4 13" id="KW-0963">Cytoplasm</keyword>
<dbReference type="GO" id="GO:0005829">
    <property type="term" value="C:cytosol"/>
    <property type="evidence" value="ECO:0007669"/>
    <property type="project" value="TreeGrafter"/>
</dbReference>
<evidence type="ECO:0000256" key="5">
    <source>
        <dbReference type="ARBA" id="ARBA00022598"/>
    </source>
</evidence>
<dbReference type="Pfam" id="PF09190">
    <property type="entry name" value="DALR_2"/>
    <property type="match status" value="1"/>
</dbReference>
<evidence type="ECO:0000313" key="16">
    <source>
        <dbReference type="EMBL" id="EEP65155.1"/>
    </source>
</evidence>
<comment type="subunit">
    <text evidence="3 13">Monomer.</text>
</comment>
<reference evidence="16" key="1">
    <citation type="submission" date="2009-04" db="EMBL/GenBank/DDBJ databases">
        <authorList>
            <person name="Weinstock G."/>
            <person name="Sodergren E."/>
            <person name="Clifton S."/>
            <person name="Fulton L."/>
            <person name="Fulton B."/>
            <person name="Courtney L."/>
            <person name="Fronick C."/>
            <person name="Harrison M."/>
            <person name="Strong C."/>
            <person name="Farmer C."/>
            <person name="Delahaunty K."/>
            <person name="Markovic C."/>
            <person name="Hall O."/>
            <person name="Minx P."/>
            <person name="Tomlinson C."/>
            <person name="Mitreva M."/>
            <person name="Nelson J."/>
            <person name="Hou S."/>
            <person name="Wollam A."/>
            <person name="Pepin K.H."/>
            <person name="Johnson M."/>
            <person name="Bhonagiri V."/>
            <person name="Nash W.E."/>
            <person name="Warren W."/>
            <person name="Chinwalla A."/>
            <person name="Mardis E.R."/>
            <person name="Wilson R.K."/>
        </authorList>
    </citation>
    <scope>NUCLEOTIDE SEQUENCE [LARGE SCALE GENOMIC DNA]</scope>
    <source>
        <strain evidence="16">ATCC 17748</strain>
    </source>
</reference>
<dbReference type="FunFam" id="3.40.50.620:FF:000009">
    <property type="entry name" value="Cysteine--tRNA ligase"/>
    <property type="match status" value="1"/>
</dbReference>
<feature type="coiled-coil region" evidence="14">
    <location>
        <begin position="319"/>
        <end position="377"/>
    </location>
</feature>
<dbReference type="GO" id="GO:0004817">
    <property type="term" value="F:cysteine-tRNA ligase activity"/>
    <property type="evidence" value="ECO:0007669"/>
    <property type="project" value="UniProtKB-UniRule"/>
</dbReference>
<dbReference type="AlphaFoldDB" id="C4FQG2"/>
<dbReference type="PANTHER" id="PTHR10890">
    <property type="entry name" value="CYSTEINYL-TRNA SYNTHETASE"/>
    <property type="match status" value="1"/>
</dbReference>
<protein>
    <recommendedName>
        <fullName evidence="13">Cysteine--tRNA ligase</fullName>
        <ecNumber evidence="13">6.1.1.16</ecNumber>
    </recommendedName>
    <alternativeName>
        <fullName evidence="13">Cysteinyl-tRNA synthetase</fullName>
        <shortName evidence="13">CysRS</shortName>
    </alternativeName>
</protein>
<evidence type="ECO:0000259" key="15">
    <source>
        <dbReference type="SMART" id="SM00840"/>
    </source>
</evidence>
<sequence length="497" mass="56942">MRGLFYFTKMEASVTMREITVYNTMTRQKEVFNPVTPGEAKMYVCGVTPYNHPHIGNARPFVTWDVIRRYMKHVGYKVTYVQNFTDVDDKIINTSNGEGVSWDTIANRYIDSYFEVMDALGVQRADIYPRVSTHIEDIIAMISTLIEKGYAYELDGDVYYSVDKFEHYGELSGRTLDDMEAGARIEVDGRKKNPMDFALWKAAKPGEPYWESPWGNGRPGWHIECSAMSQKYLGTEFDFHGGGSDLIFPHHENEIAQSEGCSGQHPSVRYWLHNGFITINSEKMSKSLNNFFLVKDILEQYSPDALRYFLLSTHYRSPLDFSDERLEEANKSLERLSTAIENLLYLEKCEPGPCDEAQHLLEKAKEYEEEFEAAMSDDFNTALATSSMFGLAKEINIYYQTVTGREGVVCQEAIAEVKRIFKFMTEVIGILEKAWEGNTGANAAEYEELMQVILSVRQACRDQKQWALADCIRDRLAEIGITIEDSPQGARWKKREV</sequence>
<evidence type="ECO:0000256" key="12">
    <source>
        <dbReference type="ARBA" id="ARBA00047398"/>
    </source>
</evidence>
<dbReference type="SUPFAM" id="SSF47323">
    <property type="entry name" value="Anticodon-binding domain of a subclass of class I aminoacyl-tRNA synthetases"/>
    <property type="match status" value="1"/>
</dbReference>
<dbReference type="InterPro" id="IPR015273">
    <property type="entry name" value="Cys-tRNA-synt_Ia_DALR"/>
</dbReference>
<gene>
    <name evidence="13 16" type="primary">cysS</name>
    <name evidence="16" type="ORF">VEIDISOL_01029</name>
</gene>
<dbReference type="GO" id="GO:0005524">
    <property type="term" value="F:ATP binding"/>
    <property type="evidence" value="ECO:0007669"/>
    <property type="project" value="UniProtKB-UniRule"/>
</dbReference>
<feature type="binding site" evidence="13">
    <location>
        <position position="225"/>
    </location>
    <ligand>
        <name>Zn(2+)</name>
        <dbReference type="ChEBI" id="CHEBI:29105"/>
    </ligand>
</feature>
<dbReference type="NCBIfam" id="TIGR00435">
    <property type="entry name" value="cysS"/>
    <property type="match status" value="1"/>
</dbReference>
<evidence type="ECO:0000256" key="8">
    <source>
        <dbReference type="ARBA" id="ARBA00022833"/>
    </source>
</evidence>
<feature type="binding site" evidence="13">
    <location>
        <position position="286"/>
    </location>
    <ligand>
        <name>ATP</name>
        <dbReference type="ChEBI" id="CHEBI:30616"/>
    </ligand>
</feature>
<dbReference type="PRINTS" id="PR00983">
    <property type="entry name" value="TRNASYNTHCYS"/>
</dbReference>
<keyword evidence="10 13" id="KW-0648">Protein biosynthesis</keyword>
<dbReference type="InterPro" id="IPR032678">
    <property type="entry name" value="tRNA-synt_1_cat_dom"/>
</dbReference>
<dbReference type="InterPro" id="IPR024909">
    <property type="entry name" value="Cys-tRNA/MSH_ligase"/>
</dbReference>
<keyword evidence="14" id="KW-0175">Coiled coil</keyword>
<evidence type="ECO:0000256" key="4">
    <source>
        <dbReference type="ARBA" id="ARBA00022490"/>
    </source>
</evidence>
<dbReference type="GO" id="GO:0008270">
    <property type="term" value="F:zinc ion binding"/>
    <property type="evidence" value="ECO:0007669"/>
    <property type="project" value="UniProtKB-UniRule"/>
</dbReference>
<accession>C4FQG2</accession>
<dbReference type="EMBL" id="ACIK02000010">
    <property type="protein sequence ID" value="EEP65155.1"/>
    <property type="molecule type" value="Genomic_DNA"/>
</dbReference>
<dbReference type="SMART" id="SM00840">
    <property type="entry name" value="DALR_2"/>
    <property type="match status" value="1"/>
</dbReference>